<dbReference type="Proteomes" id="UP000242146">
    <property type="component" value="Unassembled WGS sequence"/>
</dbReference>
<proteinExistence type="predicted"/>
<dbReference type="OrthoDB" id="2277186at2759"/>
<gene>
    <name evidence="2" type="ORF">DM01DRAFT_1339906</name>
</gene>
<evidence type="ECO:0000313" key="3">
    <source>
        <dbReference type="Proteomes" id="UP000242146"/>
    </source>
</evidence>
<organism evidence="2 3">
    <name type="scientific">Hesseltinella vesiculosa</name>
    <dbReference type="NCBI Taxonomy" id="101127"/>
    <lineage>
        <taxon>Eukaryota</taxon>
        <taxon>Fungi</taxon>
        <taxon>Fungi incertae sedis</taxon>
        <taxon>Mucoromycota</taxon>
        <taxon>Mucoromycotina</taxon>
        <taxon>Mucoromycetes</taxon>
        <taxon>Mucorales</taxon>
        <taxon>Cunninghamellaceae</taxon>
        <taxon>Hesseltinella</taxon>
    </lineage>
</organism>
<evidence type="ECO:0000313" key="2">
    <source>
        <dbReference type="EMBL" id="ORX45676.1"/>
    </source>
</evidence>
<comment type="caution">
    <text evidence="2">The sequence shown here is derived from an EMBL/GenBank/DDBJ whole genome shotgun (WGS) entry which is preliminary data.</text>
</comment>
<feature type="compositionally biased region" description="Pro residues" evidence="1">
    <location>
        <begin position="1"/>
        <end position="12"/>
    </location>
</feature>
<reference evidence="2 3" key="1">
    <citation type="submission" date="2016-07" db="EMBL/GenBank/DDBJ databases">
        <title>Pervasive Adenine N6-methylation of Active Genes in Fungi.</title>
        <authorList>
            <consortium name="DOE Joint Genome Institute"/>
            <person name="Mondo S.J."/>
            <person name="Dannebaum R.O."/>
            <person name="Kuo R.C."/>
            <person name="Labutti K."/>
            <person name="Haridas S."/>
            <person name="Kuo A."/>
            <person name="Salamov A."/>
            <person name="Ahrendt S.R."/>
            <person name="Lipzen A."/>
            <person name="Sullivan W."/>
            <person name="Andreopoulos W.B."/>
            <person name="Clum A."/>
            <person name="Lindquist E."/>
            <person name="Daum C."/>
            <person name="Ramamoorthy G.K."/>
            <person name="Gryganskyi A."/>
            <person name="Culley D."/>
            <person name="Magnuson J.K."/>
            <person name="James T.Y."/>
            <person name="O'Malley M.A."/>
            <person name="Stajich J.E."/>
            <person name="Spatafora J.W."/>
            <person name="Visel A."/>
            <person name="Grigoriev I.V."/>
        </authorList>
    </citation>
    <scope>NUCLEOTIDE SEQUENCE [LARGE SCALE GENOMIC DNA]</scope>
    <source>
        <strain evidence="2 3">NRRL 3301</strain>
    </source>
</reference>
<feature type="region of interest" description="Disordered" evidence="1">
    <location>
        <begin position="1"/>
        <end position="28"/>
    </location>
</feature>
<dbReference type="EMBL" id="MCGT01000041">
    <property type="protein sequence ID" value="ORX45676.1"/>
    <property type="molecule type" value="Genomic_DNA"/>
</dbReference>
<evidence type="ECO:0000256" key="1">
    <source>
        <dbReference type="SAM" id="MobiDB-lite"/>
    </source>
</evidence>
<name>A0A1X2G5L2_9FUNG</name>
<accession>A0A1X2G5L2</accession>
<keyword evidence="3" id="KW-1185">Reference proteome</keyword>
<protein>
    <submittedName>
        <fullName evidence="2">Uncharacterized protein</fullName>
    </submittedName>
</protein>
<dbReference type="AlphaFoldDB" id="A0A1X2G5L2"/>
<sequence>MLSPSTPSPPLTSPTNNNKNDITRRQRPSTRRLVWGHARSLAWTFCRFLFKDNNWTLLLNIIGHFLAVRELWGHSRRAVQRYTNLAHTSSSVANNAIARSSSVTLLADAYRAQGVLHMALGMLAALTMRERRLSTERTALWVLALSAWGQTLVQTQAYLQSPALYTLRALQHFGSINSILTLVTTIALRNTIRRTGRWC</sequence>